<accession>J3PGG4</accession>
<dbReference type="InterPro" id="IPR000873">
    <property type="entry name" value="AMP-dep_synth/lig_dom"/>
</dbReference>
<dbReference type="EnsemblFungi" id="EJT69706">
    <property type="protein sequence ID" value="EJT69706"/>
    <property type="gene ID" value="GGTG_12589"/>
</dbReference>
<dbReference type="InterPro" id="IPR042099">
    <property type="entry name" value="ANL_N_sf"/>
</dbReference>
<evidence type="ECO:0000313" key="3">
    <source>
        <dbReference type="EnsemblFungi" id="EJT69706"/>
    </source>
</evidence>
<evidence type="ECO:0000259" key="1">
    <source>
        <dbReference type="Pfam" id="PF00501"/>
    </source>
</evidence>
<dbReference type="SUPFAM" id="SSF56801">
    <property type="entry name" value="Acetyl-CoA synthetase-like"/>
    <property type="match status" value="1"/>
</dbReference>
<dbReference type="PANTHER" id="PTHR43845">
    <property type="entry name" value="BLR5969 PROTEIN"/>
    <property type="match status" value="1"/>
</dbReference>
<evidence type="ECO:0000313" key="2">
    <source>
        <dbReference type="EMBL" id="EJT69706.1"/>
    </source>
</evidence>
<dbReference type="Pfam" id="PF00501">
    <property type="entry name" value="AMP-binding"/>
    <property type="match status" value="1"/>
</dbReference>
<protein>
    <recommendedName>
        <fullName evidence="1">AMP-dependent synthetase/ligase domain-containing protein</fullName>
    </recommendedName>
</protein>
<reference evidence="2" key="3">
    <citation type="submission" date="2010-09" db="EMBL/GenBank/DDBJ databases">
        <title>Annotation of Gaeumannomyces graminis var. tritici R3-111a-1.</title>
        <authorList>
            <consortium name="The Broad Institute Genome Sequencing Platform"/>
            <person name="Ma L.-J."/>
            <person name="Dead R."/>
            <person name="Young S.K."/>
            <person name="Zeng Q."/>
            <person name="Gargeya S."/>
            <person name="Fitzgerald M."/>
            <person name="Haas B."/>
            <person name="Abouelleil A."/>
            <person name="Alvarado L."/>
            <person name="Arachchi H.M."/>
            <person name="Berlin A."/>
            <person name="Brown A."/>
            <person name="Chapman S.B."/>
            <person name="Chen Z."/>
            <person name="Dunbar C."/>
            <person name="Freedman E."/>
            <person name="Gearin G."/>
            <person name="Gellesch M."/>
            <person name="Goldberg J."/>
            <person name="Griggs A."/>
            <person name="Gujja S."/>
            <person name="Heiman D."/>
            <person name="Howarth C."/>
            <person name="Larson L."/>
            <person name="Lui A."/>
            <person name="MacDonald P.J.P."/>
            <person name="Mehta T."/>
            <person name="Montmayeur A."/>
            <person name="Murphy C."/>
            <person name="Neiman D."/>
            <person name="Pearson M."/>
            <person name="Priest M."/>
            <person name="Roberts A."/>
            <person name="Saif S."/>
            <person name="Shea T."/>
            <person name="Shenoy N."/>
            <person name="Sisk P."/>
            <person name="Stolte C."/>
            <person name="Sykes S."/>
            <person name="Yandava C."/>
            <person name="Wortman J."/>
            <person name="Nusbaum C."/>
            <person name="Birren B."/>
        </authorList>
    </citation>
    <scope>NUCLEOTIDE SEQUENCE</scope>
    <source>
        <strain evidence="2">R3-111a-1</strain>
    </source>
</reference>
<dbReference type="VEuPathDB" id="FungiDB:GGTG_12589"/>
<proteinExistence type="predicted"/>
<reference evidence="3" key="5">
    <citation type="submission" date="2018-04" db="UniProtKB">
        <authorList>
            <consortium name="EnsemblFungi"/>
        </authorList>
    </citation>
    <scope>IDENTIFICATION</scope>
    <source>
        <strain evidence="3">R3-111a-1</strain>
    </source>
</reference>
<dbReference type="OrthoDB" id="5360374at2759"/>
<dbReference type="RefSeq" id="XP_009228754.1">
    <property type="nucleotide sequence ID" value="XM_009230490.1"/>
</dbReference>
<dbReference type="Proteomes" id="UP000006039">
    <property type="component" value="Unassembled WGS sequence"/>
</dbReference>
<gene>
    <name evidence="3" type="primary">20353047</name>
    <name evidence="2" type="ORF">GGTG_12589</name>
</gene>
<evidence type="ECO:0000313" key="4">
    <source>
        <dbReference type="Proteomes" id="UP000006039"/>
    </source>
</evidence>
<dbReference type="HOGENOM" id="CLU_039419_1_0_1"/>
<dbReference type="EMBL" id="GL385403">
    <property type="protein sequence ID" value="EJT69706.1"/>
    <property type="molecule type" value="Genomic_DNA"/>
</dbReference>
<reference evidence="2" key="2">
    <citation type="submission" date="2010-07" db="EMBL/GenBank/DDBJ databases">
        <authorList>
            <consortium name="The Broad Institute Genome Sequencing Platform"/>
            <consortium name="Broad Institute Genome Sequencing Center for Infectious Disease"/>
            <person name="Ma L.-J."/>
            <person name="Dead R."/>
            <person name="Young S."/>
            <person name="Zeng Q."/>
            <person name="Koehrsen M."/>
            <person name="Alvarado L."/>
            <person name="Berlin A."/>
            <person name="Chapman S.B."/>
            <person name="Chen Z."/>
            <person name="Freedman E."/>
            <person name="Gellesch M."/>
            <person name="Goldberg J."/>
            <person name="Griggs A."/>
            <person name="Gujja S."/>
            <person name="Heilman E.R."/>
            <person name="Heiman D."/>
            <person name="Hepburn T."/>
            <person name="Howarth C."/>
            <person name="Jen D."/>
            <person name="Larson L."/>
            <person name="Mehta T."/>
            <person name="Neiman D."/>
            <person name="Pearson M."/>
            <person name="Roberts A."/>
            <person name="Saif S."/>
            <person name="Shea T."/>
            <person name="Shenoy N."/>
            <person name="Sisk P."/>
            <person name="Stolte C."/>
            <person name="Sykes S."/>
            <person name="Walk T."/>
            <person name="White J."/>
            <person name="Yandava C."/>
            <person name="Haas B."/>
            <person name="Nusbaum C."/>
            <person name="Birren B."/>
        </authorList>
    </citation>
    <scope>NUCLEOTIDE SEQUENCE</scope>
    <source>
        <strain evidence="2">R3-111a-1</strain>
    </source>
</reference>
<feature type="domain" description="AMP-dependent synthetase/ligase" evidence="1">
    <location>
        <begin position="85"/>
        <end position="317"/>
    </location>
</feature>
<reference evidence="4" key="1">
    <citation type="submission" date="2010-07" db="EMBL/GenBank/DDBJ databases">
        <title>The genome sequence of Gaeumannomyces graminis var. tritici strain R3-111a-1.</title>
        <authorList>
            <consortium name="The Broad Institute Genome Sequencing Platform"/>
            <person name="Ma L.-J."/>
            <person name="Dead R."/>
            <person name="Young S."/>
            <person name="Zeng Q."/>
            <person name="Koehrsen M."/>
            <person name="Alvarado L."/>
            <person name="Berlin A."/>
            <person name="Chapman S.B."/>
            <person name="Chen Z."/>
            <person name="Freedman E."/>
            <person name="Gellesch M."/>
            <person name="Goldberg J."/>
            <person name="Griggs A."/>
            <person name="Gujja S."/>
            <person name="Heilman E.R."/>
            <person name="Heiman D."/>
            <person name="Hepburn T."/>
            <person name="Howarth C."/>
            <person name="Jen D."/>
            <person name="Larson L."/>
            <person name="Mehta T."/>
            <person name="Neiman D."/>
            <person name="Pearson M."/>
            <person name="Roberts A."/>
            <person name="Saif S."/>
            <person name="Shea T."/>
            <person name="Shenoy N."/>
            <person name="Sisk P."/>
            <person name="Stolte C."/>
            <person name="Sykes S."/>
            <person name="Walk T."/>
            <person name="White J."/>
            <person name="Yandava C."/>
            <person name="Haas B."/>
            <person name="Nusbaum C."/>
            <person name="Birren B."/>
        </authorList>
    </citation>
    <scope>NUCLEOTIDE SEQUENCE [LARGE SCALE GENOMIC DNA]</scope>
    <source>
        <strain evidence="4">R3-111a-1</strain>
    </source>
</reference>
<reference evidence="3" key="4">
    <citation type="journal article" date="2015" name="G3 (Bethesda)">
        <title>Genome sequences of three phytopathogenic species of the Magnaporthaceae family of fungi.</title>
        <authorList>
            <person name="Okagaki L.H."/>
            <person name="Nunes C.C."/>
            <person name="Sailsbery J."/>
            <person name="Clay B."/>
            <person name="Brown D."/>
            <person name="John T."/>
            <person name="Oh Y."/>
            <person name="Young N."/>
            <person name="Fitzgerald M."/>
            <person name="Haas B.J."/>
            <person name="Zeng Q."/>
            <person name="Young S."/>
            <person name="Adiconis X."/>
            <person name="Fan L."/>
            <person name="Levin J.Z."/>
            <person name="Mitchell T.K."/>
            <person name="Okubara P.A."/>
            <person name="Farman M.L."/>
            <person name="Kohn L.M."/>
            <person name="Birren B."/>
            <person name="Ma L.-J."/>
            <person name="Dean R.A."/>
        </authorList>
    </citation>
    <scope>NUCLEOTIDE SEQUENCE</scope>
    <source>
        <strain evidence="3">R3-111a-1</strain>
    </source>
</reference>
<keyword evidence="4" id="KW-1185">Reference proteome</keyword>
<sequence>MPVQAKKQGDGENTVSAAKLAEHLRFVRQHSPFYASSWSGADVPEEVEAPDLLSRVPLVDHSAYWRANTSRGSRVLTGPHEDGIIFKTGGTTSSPKVTFYSHAELLNVSFQFAECLVQCGVVRGDRVANLFYAGDLYGSFLLHILSVFHMGQLPGLQGAIQVPIAGHVSIPSMAGYMTELETTVVLGTVTTMCKIAEHLTATDPETGEQTHAAEAAAIASNVRVLLFAGEPLFDDQVAVLRKAFPRAEVRSIVYGSMECGAIGLPPAGLPGSNSLSSSEKMDPRLHVANRKYNVILEIMTEDGRVTTTPGEVGSLVVTNLNRRLMPVVRYPSGDLGCWVDFESGLFRLLGRDRLALRIGPVSLDFLHLRQIVTSALGPDRAIAGLQARVSRVDSKDLLTVLVAYRPATAAEEVGLRNVVAAALDEARPMFQGHVRDGLISPLHVEFVSTDALAVSERTGKVVDVLDTRPTAV</sequence>
<dbReference type="eggNOG" id="ENOG502SMXR">
    <property type="taxonomic scope" value="Eukaryota"/>
</dbReference>
<dbReference type="PANTHER" id="PTHR43845:SF1">
    <property type="entry name" value="BLR5969 PROTEIN"/>
    <property type="match status" value="1"/>
</dbReference>
<name>J3PGG4_GAET3</name>
<dbReference type="GeneID" id="20353047"/>
<organism evidence="2">
    <name type="scientific">Gaeumannomyces tritici (strain R3-111a-1)</name>
    <name type="common">Wheat and barley take-all root rot fungus</name>
    <name type="synonym">Gaeumannomyces graminis var. tritici</name>
    <dbReference type="NCBI Taxonomy" id="644352"/>
    <lineage>
        <taxon>Eukaryota</taxon>
        <taxon>Fungi</taxon>
        <taxon>Dikarya</taxon>
        <taxon>Ascomycota</taxon>
        <taxon>Pezizomycotina</taxon>
        <taxon>Sordariomycetes</taxon>
        <taxon>Sordariomycetidae</taxon>
        <taxon>Magnaporthales</taxon>
        <taxon>Magnaporthaceae</taxon>
        <taxon>Gaeumannomyces</taxon>
    </lineage>
</organism>
<dbReference type="Gene3D" id="3.40.50.12780">
    <property type="entry name" value="N-terminal domain of ligase-like"/>
    <property type="match status" value="1"/>
</dbReference>
<dbReference type="AlphaFoldDB" id="J3PGG4"/>